<name>A0AAN7WLB5_9SACH</name>
<gene>
    <name evidence="5" type="ORF">RI543_001746</name>
</gene>
<dbReference type="EMBL" id="JAWIZZ010000040">
    <property type="protein sequence ID" value="KAK5780624.1"/>
    <property type="molecule type" value="Genomic_DNA"/>
</dbReference>
<feature type="domain" description="Vid27 N-terminal" evidence="4">
    <location>
        <begin position="1"/>
        <end position="175"/>
    </location>
</feature>
<dbReference type="Pfam" id="PF17748">
    <property type="entry name" value="VID27_N"/>
    <property type="match status" value="1"/>
</dbReference>
<evidence type="ECO:0000259" key="3">
    <source>
        <dbReference type="Pfam" id="PF17747"/>
    </source>
</evidence>
<dbReference type="SUPFAM" id="SSF50969">
    <property type="entry name" value="YVTN repeat-like/Quinoprotein amine dehydrogenase"/>
    <property type="match status" value="1"/>
</dbReference>
<feature type="compositionally biased region" description="Low complexity" evidence="1">
    <location>
        <begin position="457"/>
        <end position="467"/>
    </location>
</feature>
<dbReference type="GO" id="GO:0005634">
    <property type="term" value="C:nucleus"/>
    <property type="evidence" value="ECO:0007669"/>
    <property type="project" value="TreeGrafter"/>
</dbReference>
<protein>
    <recommendedName>
        <fullName evidence="7">Vacuolar import and degradation protein 27</fullName>
    </recommendedName>
</protein>
<feature type="domain" description="Vid27 PH-like" evidence="3">
    <location>
        <begin position="268"/>
        <end position="371"/>
    </location>
</feature>
<dbReference type="AlphaFoldDB" id="A0AAN7WLB5"/>
<dbReference type="InterPro" id="IPR040458">
    <property type="entry name" value="Vid27"/>
</dbReference>
<dbReference type="Pfam" id="PF08553">
    <property type="entry name" value="VID27"/>
    <property type="match status" value="1"/>
</dbReference>
<comment type="caution">
    <text evidence="5">The sequence shown here is derived from an EMBL/GenBank/DDBJ whole genome shotgun (WGS) entry which is preliminary data.</text>
</comment>
<evidence type="ECO:0008006" key="7">
    <source>
        <dbReference type="Google" id="ProtNLM"/>
    </source>
</evidence>
<dbReference type="InterPro" id="IPR011044">
    <property type="entry name" value="Quino_amine_DH_bsu"/>
</dbReference>
<evidence type="ECO:0000313" key="5">
    <source>
        <dbReference type="EMBL" id="KAK5780624.1"/>
    </source>
</evidence>
<organism evidence="5 6">
    <name type="scientific">Arxiozyma heterogenica</name>
    <dbReference type="NCBI Taxonomy" id="278026"/>
    <lineage>
        <taxon>Eukaryota</taxon>
        <taxon>Fungi</taxon>
        <taxon>Dikarya</taxon>
        <taxon>Ascomycota</taxon>
        <taxon>Saccharomycotina</taxon>
        <taxon>Saccharomycetes</taxon>
        <taxon>Saccharomycetales</taxon>
        <taxon>Saccharomycetaceae</taxon>
        <taxon>Arxiozyma</taxon>
    </lineage>
</organism>
<feature type="domain" description="Vacuolar import/degradation Vid27 C-terminal" evidence="2">
    <location>
        <begin position="461"/>
        <end position="824"/>
    </location>
</feature>
<proteinExistence type="predicted"/>
<dbReference type="Proteomes" id="UP001306508">
    <property type="component" value="Unassembled WGS sequence"/>
</dbReference>
<dbReference type="PANTHER" id="PTHR31913:SF0">
    <property type="entry name" value="VACUOLAR IMPORT AND DEGRADATION PROTEIN 27"/>
    <property type="match status" value="1"/>
</dbReference>
<dbReference type="PANTHER" id="PTHR31913">
    <property type="entry name" value="VACUOLAR IMPORT AND DEGRADATION PROTEIN 27"/>
    <property type="match status" value="1"/>
</dbReference>
<dbReference type="InterPro" id="IPR013863">
    <property type="entry name" value="VID27_C"/>
</dbReference>
<evidence type="ECO:0000259" key="2">
    <source>
        <dbReference type="Pfam" id="PF08553"/>
    </source>
</evidence>
<feature type="compositionally biased region" description="Acidic residues" evidence="1">
    <location>
        <begin position="417"/>
        <end position="433"/>
    </location>
</feature>
<evidence type="ECO:0000313" key="6">
    <source>
        <dbReference type="Proteomes" id="UP001306508"/>
    </source>
</evidence>
<dbReference type="GO" id="GO:0005737">
    <property type="term" value="C:cytoplasm"/>
    <property type="evidence" value="ECO:0007669"/>
    <property type="project" value="TreeGrafter"/>
</dbReference>
<dbReference type="InterPro" id="IPR040979">
    <property type="entry name" value="Vid27_N"/>
</dbReference>
<keyword evidence="6" id="KW-1185">Reference proteome</keyword>
<evidence type="ECO:0000259" key="4">
    <source>
        <dbReference type="Pfam" id="PF17748"/>
    </source>
</evidence>
<evidence type="ECO:0000256" key="1">
    <source>
        <dbReference type="SAM" id="MobiDB-lite"/>
    </source>
</evidence>
<sequence length="831" mass="94302">MDSGNRHELCVIASGEFDLLRSKQSPKATSECIYNDSLLSIRTNGQYSYNLVVKKVIDLTDNDEGDVEGDGYYSDDATSVLSVQSKIGGKKDDEWCFSVGPHLDFKRTWSNIGANIFTWNNVLGDENDERVQFVISNDVPTSDVDQFLQVLYRCYYSVVNKKPINSATETDIKDIELLFNTILPNEHTDKNTTKCSSDLLDKLNKLSVVNDSKSREDKEFDHNSDFNSDSDNSVKIDVNEKYEDASDVIINENSCSKQSNSTMKGKEICSYLGGLYLFDPVQETFILQDHPTEMSLLEISKFNFWLSITGQETKLGNFVAQDLNPTFDEDKTGFIFNYAMGNITLSFMFKFDSINDYKYFKLKWSSCLWMTINKVEWEDISDKEKQYIINPTMTLIKDLDEILGFGDSNDNRREEEIKFEEEEEKDSETDEENERNGTSVLISSEQFDENPTTIKPSSSSSNRSLTVSARHNRSYVVRGNKIGVFKTGSGSVEEEDDDDDGLEFVSVIKNVTNKNGKDFSPENPMMYMEDRSLILGDNDNLNKLYRLDIETGKIVEEWSAGENTIVQYGPTKKYDQLTLEPTIVGVSNNMIFKMDPRIPNDNKIVQDQSKAYVKKYNFSSIGTTADGYVAVGSEKGDIKLYDRLGIKAKSAIPSLGEPIKYITTSADGKWLLATCETALLLIDLTIKTGKNAGKIGFLNSFPATENVRTYILRVSPEHASYMITYTKKPIKYTRAYFNIGMGQKEKNIITSTGPFAITWSLNKIIQQGNSNNAYYIKRYDSDIIDDNFKFGSRKRVIVALKDDISLSKLKSFKLPNKDVLMPKNNIREFYE</sequence>
<accession>A0AAN7WLB5</accession>
<dbReference type="Pfam" id="PF17747">
    <property type="entry name" value="VID27_PH"/>
    <property type="match status" value="1"/>
</dbReference>
<reference evidence="6" key="1">
    <citation type="submission" date="2023-07" db="EMBL/GenBank/DDBJ databases">
        <title>A draft genome of Kazachstania heterogenica Y-27499.</title>
        <authorList>
            <person name="Donic C."/>
            <person name="Kralova J.S."/>
            <person name="Fidel L."/>
            <person name="Ben-Dor S."/>
            <person name="Jung S."/>
        </authorList>
    </citation>
    <scope>NUCLEOTIDE SEQUENCE [LARGE SCALE GENOMIC DNA]</scope>
    <source>
        <strain evidence="6">Y27499</strain>
    </source>
</reference>
<feature type="region of interest" description="Disordered" evidence="1">
    <location>
        <begin position="415"/>
        <end position="467"/>
    </location>
</feature>
<dbReference type="InterPro" id="IPR040768">
    <property type="entry name" value="Vid27_PH"/>
</dbReference>
<feature type="compositionally biased region" description="Polar residues" evidence="1">
    <location>
        <begin position="436"/>
        <end position="456"/>
    </location>
</feature>